<dbReference type="EMBL" id="JACAZE010000014">
    <property type="protein sequence ID" value="KAF7299851.1"/>
    <property type="molecule type" value="Genomic_DNA"/>
</dbReference>
<keyword evidence="2" id="KW-1185">Reference proteome</keyword>
<sequence>MHRWLKAHLKTTFPALFIDDALEISIGNGWVPLLHRLCFALTRLDCPVAFGQIKEKFGGLRAYLVGEQAAAYELEGHAELESDLVCEQCGEDGRAALDGPGGLWLLTLCVDCLDAGSTDGRQRVWDVGEDSA</sequence>
<comment type="caution">
    <text evidence="1">The sequence shown here is derived from an EMBL/GenBank/DDBJ whole genome shotgun (WGS) entry which is preliminary data.</text>
</comment>
<name>A0A8H6W1T1_MYCCL</name>
<accession>A0A8H6W1T1</accession>
<reference evidence="1" key="1">
    <citation type="submission" date="2020-05" db="EMBL/GenBank/DDBJ databases">
        <title>Mycena genomes resolve the evolution of fungal bioluminescence.</title>
        <authorList>
            <person name="Tsai I.J."/>
        </authorList>
    </citation>
    <scope>NUCLEOTIDE SEQUENCE</scope>
    <source>
        <strain evidence="1">110903Hualien_Pintung</strain>
    </source>
</reference>
<protein>
    <submittedName>
        <fullName evidence="1">Uncharacterized protein</fullName>
    </submittedName>
</protein>
<evidence type="ECO:0000313" key="1">
    <source>
        <dbReference type="EMBL" id="KAF7299851.1"/>
    </source>
</evidence>
<organism evidence="1 2">
    <name type="scientific">Mycena chlorophos</name>
    <name type="common">Agaric fungus</name>
    <name type="synonym">Agaricus chlorophos</name>
    <dbReference type="NCBI Taxonomy" id="658473"/>
    <lineage>
        <taxon>Eukaryota</taxon>
        <taxon>Fungi</taxon>
        <taxon>Dikarya</taxon>
        <taxon>Basidiomycota</taxon>
        <taxon>Agaricomycotina</taxon>
        <taxon>Agaricomycetes</taxon>
        <taxon>Agaricomycetidae</taxon>
        <taxon>Agaricales</taxon>
        <taxon>Marasmiineae</taxon>
        <taxon>Mycenaceae</taxon>
        <taxon>Mycena</taxon>
    </lineage>
</organism>
<gene>
    <name evidence="1" type="ORF">HMN09_00992100</name>
</gene>
<dbReference type="AlphaFoldDB" id="A0A8H6W1T1"/>
<dbReference type="OrthoDB" id="3795764at2759"/>
<evidence type="ECO:0000313" key="2">
    <source>
        <dbReference type="Proteomes" id="UP000613580"/>
    </source>
</evidence>
<proteinExistence type="predicted"/>
<dbReference type="Proteomes" id="UP000613580">
    <property type="component" value="Unassembled WGS sequence"/>
</dbReference>